<name>A0ABT7GX99_9ACTN</name>
<dbReference type="Proteomes" id="UP001223390">
    <property type="component" value="Unassembled WGS sequence"/>
</dbReference>
<evidence type="ECO:0000313" key="1">
    <source>
        <dbReference type="EMBL" id="MDK9498251.1"/>
    </source>
</evidence>
<comment type="caution">
    <text evidence="1">The sequence shown here is derived from an EMBL/GenBank/DDBJ whole genome shotgun (WGS) entry which is preliminary data.</text>
</comment>
<reference evidence="1 2" key="1">
    <citation type="submission" date="2023-05" db="EMBL/GenBank/DDBJ databases">
        <title>Sequencing and Assembly of Streptomyces sp. NP73.</title>
        <authorList>
            <person name="Konwar A.N."/>
            <person name="Saikia K."/>
            <person name="Thakur D."/>
        </authorList>
    </citation>
    <scope>NUCLEOTIDE SEQUENCE [LARGE SCALE GENOMIC DNA]</scope>
    <source>
        <strain evidence="1 2">NP73</strain>
    </source>
</reference>
<proteinExistence type="predicted"/>
<keyword evidence="2" id="KW-1185">Reference proteome</keyword>
<sequence length="101" mass="10081">MSIALKVVPPPITYTQLPNRPAKPGHGAVVAATALRGTGNGGRATHRFVAGLNASTVFPVVPPMAYTHVPLSPATPDGHAAVAPAMSVRPTGSGAVVSQAP</sequence>
<accession>A0ABT7GX99</accession>
<dbReference type="EMBL" id="JASITI010000028">
    <property type="protein sequence ID" value="MDK9498251.1"/>
    <property type="molecule type" value="Genomic_DNA"/>
</dbReference>
<protein>
    <submittedName>
        <fullName evidence="1">Uncharacterized protein</fullName>
    </submittedName>
</protein>
<organism evidence="1 2">
    <name type="scientific">Streptomyces katrae</name>
    <dbReference type="NCBI Taxonomy" id="68223"/>
    <lineage>
        <taxon>Bacteria</taxon>
        <taxon>Bacillati</taxon>
        <taxon>Actinomycetota</taxon>
        <taxon>Actinomycetes</taxon>
        <taxon>Kitasatosporales</taxon>
        <taxon>Streptomycetaceae</taxon>
        <taxon>Streptomyces</taxon>
    </lineage>
</organism>
<gene>
    <name evidence="1" type="ORF">QEZ40_003202</name>
</gene>
<evidence type="ECO:0000313" key="2">
    <source>
        <dbReference type="Proteomes" id="UP001223390"/>
    </source>
</evidence>